<dbReference type="PANTHER" id="PTHR47354">
    <property type="entry name" value="NADH OXIDOREDUCTASE HCR"/>
    <property type="match status" value="1"/>
</dbReference>
<dbReference type="InterPro" id="IPR001433">
    <property type="entry name" value="OxRdtase_FAD/NAD-bd"/>
</dbReference>
<feature type="transmembrane region" description="Helical" evidence="5">
    <location>
        <begin position="149"/>
        <end position="173"/>
    </location>
</feature>
<dbReference type="SFLD" id="SFLDS00052">
    <property type="entry name" value="Ferric_Reductase_Domain"/>
    <property type="match status" value="1"/>
</dbReference>
<dbReference type="CDD" id="cd06198">
    <property type="entry name" value="FNR_like_3"/>
    <property type="match status" value="1"/>
</dbReference>
<dbReference type="Pfam" id="PF01794">
    <property type="entry name" value="Ferric_reduct"/>
    <property type="match status" value="1"/>
</dbReference>
<evidence type="ECO:0000256" key="5">
    <source>
        <dbReference type="SAM" id="Phobius"/>
    </source>
</evidence>
<dbReference type="PRINTS" id="PR00410">
    <property type="entry name" value="PHEHYDRXLASE"/>
</dbReference>
<comment type="subcellular location">
    <subcellularLocation>
        <location evidence="1">Membrane</location>
        <topology evidence="1">Multi-pass membrane protein</topology>
    </subcellularLocation>
</comment>
<gene>
    <name evidence="7" type="ORF">O0235_05280</name>
</gene>
<reference evidence="7 8" key="1">
    <citation type="journal article" date="2023" name="ISME J.">
        <title>Thermophilic Dehalococcoidia with unusual traits shed light on an unexpected past.</title>
        <authorList>
            <person name="Palmer M."/>
            <person name="Covington J.K."/>
            <person name="Zhou E.M."/>
            <person name="Thomas S.C."/>
            <person name="Habib N."/>
            <person name="Seymour C.O."/>
            <person name="Lai D."/>
            <person name="Johnston J."/>
            <person name="Hashimi A."/>
            <person name="Jiao J.Y."/>
            <person name="Muok A.R."/>
            <person name="Liu L."/>
            <person name="Xian W.D."/>
            <person name="Zhi X.Y."/>
            <person name="Li M.M."/>
            <person name="Silva L.P."/>
            <person name="Bowen B.P."/>
            <person name="Louie K."/>
            <person name="Briegel A."/>
            <person name="Pett-Ridge J."/>
            <person name="Weber P.K."/>
            <person name="Tocheva E.I."/>
            <person name="Woyke T."/>
            <person name="Northen T.R."/>
            <person name="Mayali X."/>
            <person name="Li W.J."/>
            <person name="Hedlund B.P."/>
        </authorList>
    </citation>
    <scope>NUCLEOTIDE SEQUENCE [LARGE SCALE GENOMIC DNA]</scope>
    <source>
        <strain evidence="7 8">YIM 72310</strain>
    </source>
</reference>
<dbReference type="Pfam" id="PF08022">
    <property type="entry name" value="FAD_binding_8"/>
    <property type="match status" value="1"/>
</dbReference>
<name>A0ABY7MC06_9CHLR</name>
<keyword evidence="2 5" id="KW-0812">Transmembrane</keyword>
<sequence length="439" mass="48709">MSRSRRQAAAWTAAYVLIIAAMPWIAAVDHDRRGREFLLEFSVALGFIGLAMMWLQFALTARFRWIAPGSGLDTLMQLHRQAGISAFALVLAHPVLAIAADDRFLDFLDPREGLARAGALWVAMLALAAILVSSLWRRALGIPYEWWRLAHAVLATLIVFIGLVHVLRVGFYIDDWWKRALWTVLTAGAIGLLGYTRVVRPWRMGRRPWRVAEVRREPGSSWTVALEPEGHAGLRFEAGQFAWVTIGASPFSLEQHPFSFASSAEQRGRVEFTIKELGDWTSRIGQVRPGTRAYLDGPYGAFTLEPGAERAVFIAGGVGITPIMSILRTWRDRGDERPMALLYAAGSLEGMVYREELERMAAERPLELILLPREAPAGWTGQAGLPTAATVEQLVERFGTQGTHYLVCGPPPLMDLAERTLLAHGVPAGHIRAERFDIA</sequence>
<evidence type="ECO:0000256" key="1">
    <source>
        <dbReference type="ARBA" id="ARBA00004141"/>
    </source>
</evidence>
<keyword evidence="4 5" id="KW-0472">Membrane</keyword>
<evidence type="ECO:0000313" key="7">
    <source>
        <dbReference type="EMBL" id="WBL36978.1"/>
    </source>
</evidence>
<keyword evidence="8" id="KW-1185">Reference proteome</keyword>
<dbReference type="Gene3D" id="2.40.30.10">
    <property type="entry name" value="Translation factors"/>
    <property type="match status" value="1"/>
</dbReference>
<feature type="transmembrane region" description="Helical" evidence="5">
    <location>
        <begin position="37"/>
        <end position="61"/>
    </location>
</feature>
<protein>
    <submittedName>
        <fullName evidence="7">Ferric reductase-like transmembrane domain-containing protein</fullName>
    </submittedName>
</protein>
<dbReference type="InterPro" id="IPR017938">
    <property type="entry name" value="Riboflavin_synthase-like_b-brl"/>
</dbReference>
<evidence type="ECO:0000256" key="4">
    <source>
        <dbReference type="ARBA" id="ARBA00023136"/>
    </source>
</evidence>
<dbReference type="SUPFAM" id="SSF52343">
    <property type="entry name" value="Ferredoxin reductase-like, C-terminal NADP-linked domain"/>
    <property type="match status" value="1"/>
</dbReference>
<dbReference type="InterPro" id="IPR013112">
    <property type="entry name" value="FAD-bd_8"/>
</dbReference>
<evidence type="ECO:0000259" key="6">
    <source>
        <dbReference type="PROSITE" id="PS51384"/>
    </source>
</evidence>
<keyword evidence="3 5" id="KW-1133">Transmembrane helix</keyword>
<accession>A0ABY7MC06</accession>
<feature type="transmembrane region" description="Helical" evidence="5">
    <location>
        <begin position="119"/>
        <end position="137"/>
    </location>
</feature>
<feature type="domain" description="FAD-binding FR-type" evidence="6">
    <location>
        <begin position="204"/>
        <end position="305"/>
    </location>
</feature>
<dbReference type="PROSITE" id="PS51384">
    <property type="entry name" value="FAD_FR"/>
    <property type="match status" value="1"/>
</dbReference>
<feature type="transmembrane region" description="Helical" evidence="5">
    <location>
        <begin position="82"/>
        <end position="99"/>
    </location>
</feature>
<dbReference type="PANTHER" id="PTHR47354:SF5">
    <property type="entry name" value="PROTEIN RFBI"/>
    <property type="match status" value="1"/>
</dbReference>
<dbReference type="Proteomes" id="UP001212803">
    <property type="component" value="Chromosome"/>
</dbReference>
<dbReference type="InterPro" id="IPR039261">
    <property type="entry name" value="FNR_nucleotide-bd"/>
</dbReference>
<dbReference type="InterPro" id="IPR017927">
    <property type="entry name" value="FAD-bd_FR_type"/>
</dbReference>
<dbReference type="SUPFAM" id="SSF63380">
    <property type="entry name" value="Riboflavin synthase domain-like"/>
    <property type="match status" value="1"/>
</dbReference>
<feature type="transmembrane region" description="Helical" evidence="5">
    <location>
        <begin position="179"/>
        <end position="198"/>
    </location>
</feature>
<dbReference type="InterPro" id="IPR050415">
    <property type="entry name" value="MRET"/>
</dbReference>
<dbReference type="EMBL" id="CP115149">
    <property type="protein sequence ID" value="WBL36978.1"/>
    <property type="molecule type" value="Genomic_DNA"/>
</dbReference>
<dbReference type="Gene3D" id="3.40.50.80">
    <property type="entry name" value="Nucleotide-binding domain of ferredoxin-NADP reductase (FNR) module"/>
    <property type="match status" value="1"/>
</dbReference>
<evidence type="ECO:0000313" key="8">
    <source>
        <dbReference type="Proteomes" id="UP001212803"/>
    </source>
</evidence>
<dbReference type="SFLD" id="SFLDG01168">
    <property type="entry name" value="Ferric_reductase_subgroup_(FRE"/>
    <property type="match status" value="1"/>
</dbReference>
<evidence type="ECO:0000256" key="3">
    <source>
        <dbReference type="ARBA" id="ARBA00022989"/>
    </source>
</evidence>
<dbReference type="RefSeq" id="WP_270057494.1">
    <property type="nucleotide sequence ID" value="NZ_CP115149.1"/>
</dbReference>
<evidence type="ECO:0000256" key="2">
    <source>
        <dbReference type="ARBA" id="ARBA00022692"/>
    </source>
</evidence>
<proteinExistence type="predicted"/>
<dbReference type="Pfam" id="PF00175">
    <property type="entry name" value="NAD_binding_1"/>
    <property type="match status" value="1"/>
</dbReference>
<dbReference type="InterPro" id="IPR013130">
    <property type="entry name" value="Fe3_Rdtase_TM_dom"/>
</dbReference>
<organism evidence="7 8">
    <name type="scientific">Tepidiforma flava</name>
    <dbReference type="NCBI Taxonomy" id="3004094"/>
    <lineage>
        <taxon>Bacteria</taxon>
        <taxon>Bacillati</taxon>
        <taxon>Chloroflexota</taxon>
        <taxon>Tepidiformia</taxon>
        <taxon>Tepidiformales</taxon>
        <taxon>Tepidiformaceae</taxon>
        <taxon>Tepidiforma</taxon>
    </lineage>
</organism>